<dbReference type="PANTHER" id="PTHR13710:SF108">
    <property type="entry name" value="ATP-DEPENDENT DNA HELICASE Q4"/>
    <property type="match status" value="1"/>
</dbReference>
<feature type="domain" description="Helicase C-terminal" evidence="16">
    <location>
        <begin position="484"/>
        <end position="652"/>
    </location>
</feature>
<dbReference type="PROSITE" id="PS00690">
    <property type="entry name" value="DEAH_ATP_HELICASE"/>
    <property type="match status" value="1"/>
</dbReference>
<dbReference type="GO" id="GO:0005634">
    <property type="term" value="C:nucleus"/>
    <property type="evidence" value="ECO:0007669"/>
    <property type="project" value="UniProtKB-SubCell"/>
</dbReference>
<dbReference type="PROSITE" id="PS51194">
    <property type="entry name" value="HELICASE_CTER"/>
    <property type="match status" value="1"/>
</dbReference>
<dbReference type="PANTHER" id="PTHR13710">
    <property type="entry name" value="DNA HELICASE RECQ FAMILY MEMBER"/>
    <property type="match status" value="1"/>
</dbReference>
<dbReference type="GO" id="GO:0005524">
    <property type="term" value="F:ATP binding"/>
    <property type="evidence" value="ECO:0007669"/>
    <property type="project" value="UniProtKB-KW"/>
</dbReference>
<gene>
    <name evidence="17" type="ORF">Scep_018106</name>
</gene>
<keyword evidence="7" id="KW-0238">DNA-binding</keyword>
<dbReference type="GO" id="GO:0009378">
    <property type="term" value="F:four-way junction helicase activity"/>
    <property type="evidence" value="ECO:0007669"/>
    <property type="project" value="TreeGrafter"/>
</dbReference>
<dbReference type="CDD" id="cd18018">
    <property type="entry name" value="DEXHc_RecQ4-like"/>
    <property type="match status" value="1"/>
</dbReference>
<dbReference type="GO" id="GO:0016787">
    <property type="term" value="F:hydrolase activity"/>
    <property type="evidence" value="ECO:0007669"/>
    <property type="project" value="UniProtKB-KW"/>
</dbReference>
<evidence type="ECO:0000256" key="2">
    <source>
        <dbReference type="ARBA" id="ARBA00005446"/>
    </source>
</evidence>
<dbReference type="InterPro" id="IPR014001">
    <property type="entry name" value="Helicase_ATP-bd"/>
</dbReference>
<dbReference type="GO" id="GO:0005694">
    <property type="term" value="C:chromosome"/>
    <property type="evidence" value="ECO:0007669"/>
    <property type="project" value="TreeGrafter"/>
</dbReference>
<evidence type="ECO:0000256" key="9">
    <source>
        <dbReference type="ARBA" id="ARBA00023242"/>
    </source>
</evidence>
<comment type="subcellular location">
    <subcellularLocation>
        <location evidence="1">Nucleus</location>
    </subcellularLocation>
</comment>
<dbReference type="InterPro" id="IPR004589">
    <property type="entry name" value="DNA_helicase_ATP-dep_RecQ"/>
</dbReference>
<dbReference type="GO" id="GO:0005737">
    <property type="term" value="C:cytoplasm"/>
    <property type="evidence" value="ECO:0007669"/>
    <property type="project" value="TreeGrafter"/>
</dbReference>
<dbReference type="Proteomes" id="UP001419268">
    <property type="component" value="Unassembled WGS sequence"/>
</dbReference>
<dbReference type="Gene3D" id="3.40.50.300">
    <property type="entry name" value="P-loop containing nucleotide triphosphate hydrolases"/>
    <property type="match status" value="2"/>
</dbReference>
<keyword evidence="18" id="KW-1185">Reference proteome</keyword>
<dbReference type="AlphaFoldDB" id="A0AAP0IQS1"/>
<dbReference type="InterPro" id="IPR027417">
    <property type="entry name" value="P-loop_NTPase"/>
</dbReference>
<evidence type="ECO:0000259" key="16">
    <source>
        <dbReference type="PROSITE" id="PS51194"/>
    </source>
</evidence>
<dbReference type="EMBL" id="JBBNAG010000007">
    <property type="protein sequence ID" value="KAK9120013.1"/>
    <property type="molecule type" value="Genomic_DNA"/>
</dbReference>
<evidence type="ECO:0000256" key="14">
    <source>
        <dbReference type="SAM" id="Phobius"/>
    </source>
</evidence>
<keyword evidence="6" id="KW-0067">ATP-binding</keyword>
<accession>A0AAP0IQS1</accession>
<dbReference type="NCBIfam" id="TIGR00614">
    <property type="entry name" value="recQ_fam"/>
    <property type="match status" value="1"/>
</dbReference>
<evidence type="ECO:0000256" key="7">
    <source>
        <dbReference type="ARBA" id="ARBA00023125"/>
    </source>
</evidence>
<proteinExistence type="inferred from homology"/>
<dbReference type="CDD" id="cd18794">
    <property type="entry name" value="SF2_C_RecQ"/>
    <property type="match status" value="1"/>
</dbReference>
<dbReference type="SMART" id="SM00487">
    <property type="entry name" value="DEXDc"/>
    <property type="match status" value="1"/>
</dbReference>
<evidence type="ECO:0000256" key="1">
    <source>
        <dbReference type="ARBA" id="ARBA00004123"/>
    </source>
</evidence>
<dbReference type="PROSITE" id="PS51192">
    <property type="entry name" value="HELICASE_ATP_BIND_1"/>
    <property type="match status" value="1"/>
</dbReference>
<keyword evidence="9" id="KW-0539">Nucleus</keyword>
<keyword evidence="4" id="KW-0378">Hydrolase</keyword>
<dbReference type="FunFam" id="3.40.50.300:FF:000772">
    <property type="entry name" value="ATP-dependent DNA helicase Q4"/>
    <property type="match status" value="1"/>
</dbReference>
<feature type="domain" description="Helicase ATP-binding" evidence="15">
    <location>
        <begin position="283"/>
        <end position="453"/>
    </location>
</feature>
<dbReference type="SMART" id="SM00490">
    <property type="entry name" value="HELICc"/>
    <property type="match status" value="1"/>
</dbReference>
<sequence length="927" mass="103836">MGSDSESDGSHISATPPRDSKPPEDSLQILLSSYKARSKARVRVSASSRPNPFLQSQSNLIRLAPKPKSRTKTKAKIEICRISLRFRCRFAAHTTETLRRRCLIRSKASDDRAEGLEQFGESATRNEGKRAGDVTKTVKFVSRSLNLIGGSKLEQPPLKRPKCANEGNFVRLNINGYGNKFKFKNRRGHTLKRYGDRRSRWRSKGKFRKEGKAEGEDGLLDEDGLVSETAQVKTTKGRSKCNDEFIEQAALACREDPSDGNLKKLLKLTHGYDSFREGQLEAIKQVIDGKSTMLVLPTGAGKSLCYQLPAMILPGLTLVISPLVALMVDQLRQLPPMIPGGLLCSSQTSEENSATVHQLLKGSIKVLFVSPERFLNADFISIVGATPLISLVVVDEAHCLSEWSHNFRPSYLRLRASLLQSKLKVECFLAMTATATSRTLHAIMCALDIPLQNLIQTTQIRENLQLSVTLSGNRQVYFFIISWNLLTLMNSPPFSEVQSFIIYCKFQSEADTLAKYLCDKNISAKSYHGGFLAKERNRTQELFCSNKIRVVVATVAFGMGLDKTDVGAVIHYSLPESLEEYVQEIGRAGRDGRLAYCHLFIDDGTYFKLRSFCYSDGVDEHVVNKFLSHVFGDGVNSHGKVHSIVKESASRKFDIKEEVMLTMLTYLELGEVQYFAPATTAKCHVHFAFSQISQILSCSKDNACNAIFPESHDCKCGSHVFVVCRVKSDATYTFLFLLQEFHSLFLQIEYYWDLMDLSGCCCTLDVLNQILKLAVILTLILDQVHNLRVWSIHTMAVATAVVAYLCKIVENVCIRSTQCLVNCEKLTERFHIGHGLVRPRRPSLKTTSASFLLVWCDDEKSCKRHARISPRDTAIVIFGINLGSYLSVVISAINFWVCVVQSLFPQAMQVDVVENLHLHQRCSVLDL</sequence>
<evidence type="ECO:0000256" key="6">
    <source>
        <dbReference type="ARBA" id="ARBA00022840"/>
    </source>
</evidence>
<keyword evidence="14" id="KW-0812">Transmembrane</keyword>
<comment type="caution">
    <text evidence="17">The sequence shown here is derived from an EMBL/GenBank/DDBJ whole genome shotgun (WGS) entry which is preliminary data.</text>
</comment>
<dbReference type="Pfam" id="PF00270">
    <property type="entry name" value="DEAD"/>
    <property type="match status" value="1"/>
</dbReference>
<keyword evidence="14" id="KW-1133">Transmembrane helix</keyword>
<dbReference type="GO" id="GO:0000724">
    <property type="term" value="P:double-strand break repair via homologous recombination"/>
    <property type="evidence" value="ECO:0007669"/>
    <property type="project" value="TreeGrafter"/>
</dbReference>
<dbReference type="Pfam" id="PF00271">
    <property type="entry name" value="Helicase_C"/>
    <property type="match status" value="1"/>
</dbReference>
<evidence type="ECO:0000256" key="8">
    <source>
        <dbReference type="ARBA" id="ARBA00023235"/>
    </source>
</evidence>
<feature type="region of interest" description="Disordered" evidence="13">
    <location>
        <begin position="41"/>
        <end position="60"/>
    </location>
</feature>
<comment type="catalytic activity">
    <reaction evidence="12">
        <text>ATP + H2O = ADP + phosphate + H(+)</text>
        <dbReference type="Rhea" id="RHEA:13065"/>
        <dbReference type="ChEBI" id="CHEBI:15377"/>
        <dbReference type="ChEBI" id="CHEBI:15378"/>
        <dbReference type="ChEBI" id="CHEBI:30616"/>
        <dbReference type="ChEBI" id="CHEBI:43474"/>
        <dbReference type="ChEBI" id="CHEBI:456216"/>
    </reaction>
</comment>
<evidence type="ECO:0000259" key="15">
    <source>
        <dbReference type="PROSITE" id="PS51192"/>
    </source>
</evidence>
<dbReference type="EC" id="5.6.2.4" evidence="11"/>
<evidence type="ECO:0000256" key="3">
    <source>
        <dbReference type="ARBA" id="ARBA00022741"/>
    </source>
</evidence>
<dbReference type="GO" id="GO:0003677">
    <property type="term" value="F:DNA binding"/>
    <property type="evidence" value="ECO:0007669"/>
    <property type="project" value="UniProtKB-KW"/>
</dbReference>
<reference evidence="17 18" key="1">
    <citation type="submission" date="2024-01" db="EMBL/GenBank/DDBJ databases">
        <title>Genome assemblies of Stephania.</title>
        <authorList>
            <person name="Yang L."/>
        </authorList>
    </citation>
    <scope>NUCLEOTIDE SEQUENCE [LARGE SCALE GENOMIC DNA]</scope>
    <source>
        <strain evidence="17">JXDWG</strain>
        <tissue evidence="17">Leaf</tissue>
    </source>
</reference>
<evidence type="ECO:0000256" key="13">
    <source>
        <dbReference type="SAM" id="MobiDB-lite"/>
    </source>
</evidence>
<dbReference type="InterPro" id="IPR011545">
    <property type="entry name" value="DEAD/DEAH_box_helicase_dom"/>
</dbReference>
<dbReference type="SUPFAM" id="SSF52540">
    <property type="entry name" value="P-loop containing nucleoside triphosphate hydrolases"/>
    <property type="match status" value="1"/>
</dbReference>
<dbReference type="InterPro" id="IPR001650">
    <property type="entry name" value="Helicase_C-like"/>
</dbReference>
<evidence type="ECO:0000256" key="11">
    <source>
        <dbReference type="ARBA" id="ARBA00034808"/>
    </source>
</evidence>
<evidence type="ECO:0000256" key="10">
    <source>
        <dbReference type="ARBA" id="ARBA00034617"/>
    </source>
</evidence>
<keyword evidence="8" id="KW-0413">Isomerase</keyword>
<organism evidence="17 18">
    <name type="scientific">Stephania cephalantha</name>
    <dbReference type="NCBI Taxonomy" id="152367"/>
    <lineage>
        <taxon>Eukaryota</taxon>
        <taxon>Viridiplantae</taxon>
        <taxon>Streptophyta</taxon>
        <taxon>Embryophyta</taxon>
        <taxon>Tracheophyta</taxon>
        <taxon>Spermatophyta</taxon>
        <taxon>Magnoliopsida</taxon>
        <taxon>Ranunculales</taxon>
        <taxon>Menispermaceae</taxon>
        <taxon>Menispermoideae</taxon>
        <taxon>Cissampelideae</taxon>
        <taxon>Stephania</taxon>
    </lineage>
</organism>
<comment type="catalytic activity">
    <reaction evidence="10">
        <text>Couples ATP hydrolysis with the unwinding of duplex DNA by translocating in the 3'-5' direction.</text>
        <dbReference type="EC" id="5.6.2.4"/>
    </reaction>
</comment>
<evidence type="ECO:0000256" key="4">
    <source>
        <dbReference type="ARBA" id="ARBA00022801"/>
    </source>
</evidence>
<keyword evidence="14" id="KW-0472">Membrane</keyword>
<evidence type="ECO:0000313" key="17">
    <source>
        <dbReference type="EMBL" id="KAK9120013.1"/>
    </source>
</evidence>
<keyword evidence="3" id="KW-0547">Nucleotide-binding</keyword>
<keyword evidence="5" id="KW-0347">Helicase</keyword>
<comment type="similarity">
    <text evidence="2">Belongs to the helicase family. RecQ subfamily.</text>
</comment>
<feature type="transmembrane region" description="Helical" evidence="14">
    <location>
        <begin position="873"/>
        <end position="897"/>
    </location>
</feature>
<evidence type="ECO:0000256" key="12">
    <source>
        <dbReference type="ARBA" id="ARBA00049360"/>
    </source>
</evidence>
<feature type="region of interest" description="Disordered" evidence="13">
    <location>
        <begin position="1"/>
        <end position="25"/>
    </location>
</feature>
<dbReference type="InterPro" id="IPR002464">
    <property type="entry name" value="DNA/RNA_helicase_DEAH_CS"/>
</dbReference>
<evidence type="ECO:0000256" key="5">
    <source>
        <dbReference type="ARBA" id="ARBA00022806"/>
    </source>
</evidence>
<name>A0AAP0IQS1_9MAGN</name>
<evidence type="ECO:0000313" key="18">
    <source>
        <dbReference type="Proteomes" id="UP001419268"/>
    </source>
</evidence>
<protein>
    <recommendedName>
        <fullName evidence="11">DNA 3'-5' helicase</fullName>
        <ecNumber evidence="11">5.6.2.4</ecNumber>
    </recommendedName>
</protein>
<dbReference type="GO" id="GO:0043138">
    <property type="term" value="F:3'-5' DNA helicase activity"/>
    <property type="evidence" value="ECO:0007669"/>
    <property type="project" value="UniProtKB-EC"/>
</dbReference>